<evidence type="ECO:0000313" key="1">
    <source>
        <dbReference type="EMBL" id="JAE23271.1"/>
    </source>
</evidence>
<accession>A0A0A9GL40</accession>
<dbReference type="AlphaFoldDB" id="A0A0A9GL40"/>
<reference evidence="1" key="2">
    <citation type="journal article" date="2015" name="Data Brief">
        <title>Shoot transcriptome of the giant reed, Arundo donax.</title>
        <authorList>
            <person name="Barrero R.A."/>
            <person name="Guerrero F.D."/>
            <person name="Moolhuijzen P."/>
            <person name="Goolsby J.A."/>
            <person name="Tidwell J."/>
            <person name="Bellgard S.E."/>
            <person name="Bellgard M.I."/>
        </authorList>
    </citation>
    <scope>NUCLEOTIDE SEQUENCE</scope>
    <source>
        <tissue evidence="1">Shoot tissue taken approximately 20 cm above the soil surface</tissue>
    </source>
</reference>
<reference evidence="1" key="1">
    <citation type="submission" date="2014-09" db="EMBL/GenBank/DDBJ databases">
        <authorList>
            <person name="Magalhaes I.L.F."/>
            <person name="Oliveira U."/>
            <person name="Santos F.R."/>
            <person name="Vidigal T.H.D.A."/>
            <person name="Brescovit A.D."/>
            <person name="Santos A.J."/>
        </authorList>
    </citation>
    <scope>NUCLEOTIDE SEQUENCE</scope>
    <source>
        <tissue evidence="1">Shoot tissue taken approximately 20 cm above the soil surface</tissue>
    </source>
</reference>
<organism evidence="1">
    <name type="scientific">Arundo donax</name>
    <name type="common">Giant reed</name>
    <name type="synonym">Donax arundinaceus</name>
    <dbReference type="NCBI Taxonomy" id="35708"/>
    <lineage>
        <taxon>Eukaryota</taxon>
        <taxon>Viridiplantae</taxon>
        <taxon>Streptophyta</taxon>
        <taxon>Embryophyta</taxon>
        <taxon>Tracheophyta</taxon>
        <taxon>Spermatophyta</taxon>
        <taxon>Magnoliopsida</taxon>
        <taxon>Liliopsida</taxon>
        <taxon>Poales</taxon>
        <taxon>Poaceae</taxon>
        <taxon>PACMAD clade</taxon>
        <taxon>Arundinoideae</taxon>
        <taxon>Arundineae</taxon>
        <taxon>Arundo</taxon>
    </lineage>
</organism>
<sequence>MPRCGSILPDAAAENSHSVYVVCVKDRTKGYFRTRLYTFSFLGELASVFDEIFISLRVYH</sequence>
<name>A0A0A9GL40_ARUDO</name>
<dbReference type="EMBL" id="GBRH01174625">
    <property type="protein sequence ID" value="JAE23271.1"/>
    <property type="molecule type" value="Transcribed_RNA"/>
</dbReference>
<proteinExistence type="predicted"/>
<protein>
    <submittedName>
        <fullName evidence="1">Uncharacterized protein</fullName>
    </submittedName>
</protein>